<dbReference type="Gene3D" id="3.40.50.1390">
    <property type="entry name" value="Resolvase, N-terminal catalytic domain"/>
    <property type="match status" value="1"/>
</dbReference>
<gene>
    <name evidence="2" type="ORF">Pme01_14970</name>
</gene>
<dbReference type="InterPro" id="IPR006119">
    <property type="entry name" value="Resolv_N"/>
</dbReference>
<evidence type="ECO:0000259" key="1">
    <source>
        <dbReference type="SMART" id="SM00857"/>
    </source>
</evidence>
<dbReference type="SUPFAM" id="SSF53041">
    <property type="entry name" value="Resolvase-like"/>
    <property type="match status" value="1"/>
</dbReference>
<dbReference type="GO" id="GO:0000150">
    <property type="term" value="F:DNA strand exchange activity"/>
    <property type="evidence" value="ECO:0007669"/>
    <property type="project" value="InterPro"/>
</dbReference>
<dbReference type="InterPro" id="IPR036162">
    <property type="entry name" value="Resolvase-like_N_sf"/>
</dbReference>
<evidence type="ECO:0000313" key="3">
    <source>
        <dbReference type="Proteomes" id="UP000599074"/>
    </source>
</evidence>
<dbReference type="Proteomes" id="UP000599074">
    <property type="component" value="Unassembled WGS sequence"/>
</dbReference>
<proteinExistence type="predicted"/>
<evidence type="ECO:0000313" key="2">
    <source>
        <dbReference type="EMBL" id="GII21900.1"/>
    </source>
</evidence>
<name>A0A8J3TI58_9ACTN</name>
<sequence length="249" mass="26451">MYLRISDDPEGRELGAGFQRAACLTLAGRLGVDVVEVYQDDTQWYGRGRPAYHRMIADAGARRFGTVIAYNSARLAEHRGEYEDLIEVARRHGVRFAYVASTASEATVVPAVSALVPIVAAVNTLRRLAPDLRGLLADAAPAAEPLAEGVAGFVRNATPGLRDLVRQSAPYVGRLSRSLPPLGHAVGTLLSSVAPTAPRATTVVADVIDLAAGQALFCAAMVRRLSRSYVTARASVTGAGVALNRYRRG</sequence>
<dbReference type="AlphaFoldDB" id="A0A8J3TI58"/>
<dbReference type="GO" id="GO:0003677">
    <property type="term" value="F:DNA binding"/>
    <property type="evidence" value="ECO:0007669"/>
    <property type="project" value="InterPro"/>
</dbReference>
<keyword evidence="3" id="KW-1185">Reference proteome</keyword>
<reference evidence="2" key="1">
    <citation type="submission" date="2021-01" db="EMBL/GenBank/DDBJ databases">
        <title>Whole genome shotgun sequence of Planosporangium mesophilum NBRC 109066.</title>
        <authorList>
            <person name="Komaki H."/>
            <person name="Tamura T."/>
        </authorList>
    </citation>
    <scope>NUCLEOTIDE SEQUENCE</scope>
    <source>
        <strain evidence="2">NBRC 109066</strain>
    </source>
</reference>
<organism evidence="2 3">
    <name type="scientific">Planosporangium mesophilum</name>
    <dbReference type="NCBI Taxonomy" id="689768"/>
    <lineage>
        <taxon>Bacteria</taxon>
        <taxon>Bacillati</taxon>
        <taxon>Actinomycetota</taxon>
        <taxon>Actinomycetes</taxon>
        <taxon>Micromonosporales</taxon>
        <taxon>Micromonosporaceae</taxon>
        <taxon>Planosporangium</taxon>
    </lineage>
</organism>
<dbReference type="EMBL" id="BOON01000014">
    <property type="protein sequence ID" value="GII21900.1"/>
    <property type="molecule type" value="Genomic_DNA"/>
</dbReference>
<accession>A0A8J3TI58</accession>
<comment type="caution">
    <text evidence="2">The sequence shown here is derived from an EMBL/GenBank/DDBJ whole genome shotgun (WGS) entry which is preliminary data.</text>
</comment>
<protein>
    <recommendedName>
        <fullName evidence="1">Resolvase/invertase-type recombinase catalytic domain-containing protein</fullName>
    </recommendedName>
</protein>
<dbReference type="SMART" id="SM00857">
    <property type="entry name" value="Resolvase"/>
    <property type="match status" value="1"/>
</dbReference>
<feature type="domain" description="Resolvase/invertase-type recombinase catalytic" evidence="1">
    <location>
        <begin position="2"/>
        <end position="136"/>
    </location>
</feature>
<dbReference type="CDD" id="cd00338">
    <property type="entry name" value="Ser_Recombinase"/>
    <property type="match status" value="1"/>
</dbReference>
<dbReference type="Pfam" id="PF00239">
    <property type="entry name" value="Resolvase"/>
    <property type="match status" value="1"/>
</dbReference>